<dbReference type="GO" id="GO:0020037">
    <property type="term" value="F:heme binding"/>
    <property type="evidence" value="ECO:0007669"/>
    <property type="project" value="TreeGrafter"/>
</dbReference>
<evidence type="ECO:0000256" key="4">
    <source>
        <dbReference type="ARBA" id="ARBA00022475"/>
    </source>
</evidence>
<feature type="transmembrane region" description="Helical" evidence="14">
    <location>
        <begin position="107"/>
        <end position="125"/>
    </location>
</feature>
<keyword evidence="8" id="KW-0479">Metal-binding</keyword>
<reference evidence="15" key="1">
    <citation type="journal article" date="2020" name="mSystems">
        <title>Genome- and Community-Level Interaction Insights into Carbon Utilization and Element Cycling Functions of Hydrothermarchaeota in Hydrothermal Sediment.</title>
        <authorList>
            <person name="Zhou Z."/>
            <person name="Liu Y."/>
            <person name="Xu W."/>
            <person name="Pan J."/>
            <person name="Luo Z.H."/>
            <person name="Li M."/>
        </authorList>
    </citation>
    <scope>NUCLEOTIDE SEQUENCE [LARGE SCALE GENOMIC DNA]</scope>
    <source>
        <strain evidence="15">SpSt-1257</strain>
    </source>
</reference>
<evidence type="ECO:0000256" key="11">
    <source>
        <dbReference type="ARBA" id="ARBA00023004"/>
    </source>
</evidence>
<evidence type="ECO:0000313" key="15">
    <source>
        <dbReference type="EMBL" id="HEV08991.1"/>
    </source>
</evidence>
<evidence type="ECO:0000256" key="3">
    <source>
        <dbReference type="ARBA" id="ARBA00022448"/>
    </source>
</evidence>
<dbReference type="PANTHER" id="PTHR30365:SF0">
    <property type="entry name" value="CYTOCHROME BD-I UBIQUINOL OXIDASE SUBUNIT 1"/>
    <property type="match status" value="1"/>
</dbReference>
<evidence type="ECO:0000256" key="5">
    <source>
        <dbReference type="ARBA" id="ARBA00022519"/>
    </source>
</evidence>
<evidence type="ECO:0000256" key="2">
    <source>
        <dbReference type="ARBA" id="ARBA00009819"/>
    </source>
</evidence>
<evidence type="ECO:0000256" key="8">
    <source>
        <dbReference type="ARBA" id="ARBA00022723"/>
    </source>
</evidence>
<feature type="transmembrane region" description="Helical" evidence="14">
    <location>
        <begin position="33"/>
        <end position="50"/>
    </location>
</feature>
<keyword evidence="11" id="KW-0408">Iron</keyword>
<feature type="transmembrane region" description="Helical" evidence="14">
    <location>
        <begin position="171"/>
        <end position="189"/>
    </location>
</feature>
<keyword evidence="5" id="KW-0997">Cell inner membrane</keyword>
<dbReference type="PANTHER" id="PTHR30365">
    <property type="entry name" value="CYTOCHROME D UBIQUINOL OXIDASE"/>
    <property type="match status" value="1"/>
</dbReference>
<evidence type="ECO:0000256" key="14">
    <source>
        <dbReference type="SAM" id="Phobius"/>
    </source>
</evidence>
<accession>A0A832DRJ2</accession>
<keyword evidence="7 14" id="KW-0812">Transmembrane</keyword>
<comment type="subcellular location">
    <subcellularLocation>
        <location evidence="1">Cell inner membrane</location>
        <topology evidence="1">Multi-pass membrane protein</topology>
    </subcellularLocation>
</comment>
<dbReference type="EMBL" id="DSFC01000064">
    <property type="protein sequence ID" value="HEV08991.1"/>
    <property type="molecule type" value="Genomic_DNA"/>
</dbReference>
<dbReference type="AlphaFoldDB" id="A0A832DRJ2"/>
<evidence type="ECO:0000256" key="6">
    <source>
        <dbReference type="ARBA" id="ARBA00022617"/>
    </source>
</evidence>
<comment type="caution">
    <text evidence="15">The sequence shown here is derived from an EMBL/GenBank/DDBJ whole genome shotgun (WGS) entry which is preliminary data.</text>
</comment>
<dbReference type="Pfam" id="PF01654">
    <property type="entry name" value="Cyt_bd_oxida_I"/>
    <property type="match status" value="1"/>
</dbReference>
<organism evidence="15">
    <name type="scientific">Sulfurihydrogenibium azorense</name>
    <dbReference type="NCBI Taxonomy" id="309806"/>
    <lineage>
        <taxon>Bacteria</taxon>
        <taxon>Pseudomonadati</taxon>
        <taxon>Aquificota</taxon>
        <taxon>Aquificia</taxon>
        <taxon>Aquificales</taxon>
        <taxon>Hydrogenothermaceae</taxon>
        <taxon>Sulfurihydrogenibium</taxon>
    </lineage>
</organism>
<evidence type="ECO:0000256" key="12">
    <source>
        <dbReference type="ARBA" id="ARBA00023136"/>
    </source>
</evidence>
<evidence type="ECO:0000256" key="7">
    <source>
        <dbReference type="ARBA" id="ARBA00022692"/>
    </source>
</evidence>
<proteinExistence type="inferred from homology"/>
<protein>
    <submittedName>
        <fullName evidence="15">Cytochrome ubiquinol oxidase subunit I</fullName>
    </submittedName>
</protein>
<feature type="transmembrane region" description="Helical" evidence="14">
    <location>
        <begin position="201"/>
        <end position="218"/>
    </location>
</feature>
<keyword evidence="4" id="KW-1003">Cell membrane</keyword>
<dbReference type="GO" id="GO:0070069">
    <property type="term" value="C:cytochrome complex"/>
    <property type="evidence" value="ECO:0007669"/>
    <property type="project" value="InterPro"/>
</dbReference>
<dbReference type="Proteomes" id="UP000885621">
    <property type="component" value="Unassembled WGS sequence"/>
</dbReference>
<comment type="similarity">
    <text evidence="2">Belongs to the cytochrome ubiquinol oxidase subunit 1 family.</text>
</comment>
<evidence type="ECO:0000256" key="9">
    <source>
        <dbReference type="ARBA" id="ARBA00022982"/>
    </source>
</evidence>
<dbReference type="GO" id="GO:0046872">
    <property type="term" value="F:metal ion binding"/>
    <property type="evidence" value="ECO:0007669"/>
    <property type="project" value="UniProtKB-KW"/>
</dbReference>
<keyword evidence="6" id="KW-0349">Heme</keyword>
<keyword evidence="13" id="KW-0175">Coiled coil</keyword>
<evidence type="ECO:0000256" key="13">
    <source>
        <dbReference type="SAM" id="Coils"/>
    </source>
</evidence>
<dbReference type="InterPro" id="IPR002585">
    <property type="entry name" value="Cyt-d_ubiquinol_oxidase_su_1"/>
</dbReference>
<feature type="transmembrane region" description="Helical" evidence="14">
    <location>
        <begin position="6"/>
        <end position="21"/>
    </location>
</feature>
<dbReference type="GO" id="GO:0016682">
    <property type="term" value="F:oxidoreductase activity, acting on diphenols and related substances as donors, oxygen as acceptor"/>
    <property type="evidence" value="ECO:0007669"/>
    <property type="project" value="TreeGrafter"/>
</dbReference>
<feature type="transmembrane region" description="Helical" evidence="14">
    <location>
        <begin position="70"/>
        <end position="95"/>
    </location>
</feature>
<keyword evidence="12 14" id="KW-0472">Membrane</keyword>
<feature type="non-terminal residue" evidence="15">
    <location>
        <position position="1"/>
    </location>
</feature>
<feature type="transmembrane region" description="Helical" evidence="14">
    <location>
        <begin position="435"/>
        <end position="458"/>
    </location>
</feature>
<keyword evidence="3" id="KW-0813">Transport</keyword>
<evidence type="ECO:0000256" key="1">
    <source>
        <dbReference type="ARBA" id="ARBA00004429"/>
    </source>
</evidence>
<keyword evidence="9" id="KW-0249">Electron transport</keyword>
<dbReference type="GO" id="GO:0019646">
    <property type="term" value="P:aerobic electron transport chain"/>
    <property type="evidence" value="ECO:0007669"/>
    <property type="project" value="InterPro"/>
</dbReference>
<feature type="coiled-coil region" evidence="13">
    <location>
        <begin position="284"/>
        <end position="311"/>
    </location>
</feature>
<feature type="transmembrane region" description="Helical" evidence="14">
    <location>
        <begin position="387"/>
        <end position="406"/>
    </location>
</feature>
<gene>
    <name evidence="15" type="ORF">ENO34_01170</name>
</gene>
<dbReference type="PIRSF" id="PIRSF006446">
    <property type="entry name" value="Cyt_quinol_oxidase_1"/>
    <property type="match status" value="1"/>
</dbReference>
<evidence type="ECO:0000256" key="10">
    <source>
        <dbReference type="ARBA" id="ARBA00022989"/>
    </source>
</evidence>
<sequence>FVPLTIGLSLFIAIIKTINLKKQDPRIDSIARFLMKVFAVNFAAGVASGLTQEFEFGTNWFDYSKFVGDIFGAPLAIEGLMAFFLESTFMGLFLFGEKRISRGMHTFAAWMVALGTTLSALWILIANSWMQTPAGFKIVETEQGIKAVLTDFFEAALNHTTIFRFLHTVDAGYITGGLFAMGVFAYFILKNRHVEASKIGFKYALIFTAITSTLQIIIGDTHGYQVAHYQPLKMAMYEGVWETEKGAPLVLLGVVDQEKQQTQAYIKIPYLLSILSYHDPHAEFKGIKDLVKEYQEKAQAYKQKAAELEAQLATAPADQQEKIKEELAFAKAQAKALDISFKDLPPVGLVFTSFHLMVYLGFFFAFFSLVGLYLLKKNKIFENKAYLWASILSIPLPFLAGNLGWISTEVGRQPWIVQGVLQTKDAVTLHPPENVALTLAVFFVIYTAIFVAFLVSMVKVIKKGLDEKETASEYGYGSATPSATPNVAFFSKTDKE</sequence>
<keyword evidence="10 14" id="KW-1133">Transmembrane helix</keyword>
<name>A0A832DRJ2_9AQUI</name>
<dbReference type="GO" id="GO:0005886">
    <property type="term" value="C:plasma membrane"/>
    <property type="evidence" value="ECO:0007669"/>
    <property type="project" value="UniProtKB-SubCell"/>
</dbReference>
<feature type="transmembrane region" description="Helical" evidence="14">
    <location>
        <begin position="354"/>
        <end position="375"/>
    </location>
</feature>
<dbReference type="GO" id="GO:0009055">
    <property type="term" value="F:electron transfer activity"/>
    <property type="evidence" value="ECO:0007669"/>
    <property type="project" value="InterPro"/>
</dbReference>